<comment type="similarity">
    <text evidence="4">Belongs to the acetyltransferase family. MshD subfamily.</text>
</comment>
<gene>
    <name evidence="4 6" type="primary">mshD</name>
    <name evidence="6" type="ORF">H9627_06690</name>
</gene>
<comment type="caution">
    <text evidence="6">The sequence shown here is derived from an EMBL/GenBank/DDBJ whole genome shotgun (WGS) entry which is preliminary data.</text>
</comment>
<comment type="catalytic activity">
    <reaction evidence="4">
        <text>1D-myo-inositol 2-(L-cysteinylamino)-2-deoxy-alpha-D-glucopyranoside + acetyl-CoA = mycothiol + CoA + H(+)</text>
        <dbReference type="Rhea" id="RHEA:26172"/>
        <dbReference type="ChEBI" id="CHEBI:15378"/>
        <dbReference type="ChEBI" id="CHEBI:16768"/>
        <dbReference type="ChEBI" id="CHEBI:57287"/>
        <dbReference type="ChEBI" id="CHEBI:57288"/>
        <dbReference type="ChEBI" id="CHEBI:58887"/>
        <dbReference type="EC" id="2.3.1.189"/>
    </reaction>
</comment>
<dbReference type="InterPro" id="IPR050276">
    <property type="entry name" value="MshD_Acetyltransferase"/>
</dbReference>
<protein>
    <recommendedName>
        <fullName evidence="4">Mycothiol acetyltransferase</fullName>
        <shortName evidence="4">MSH acetyltransferase</shortName>
        <ecNumber evidence="4">2.3.1.189</ecNumber>
    </recommendedName>
    <alternativeName>
        <fullName evidence="4">Mycothiol synthase</fullName>
    </alternativeName>
</protein>
<keyword evidence="7" id="KW-1185">Reference proteome</keyword>
<evidence type="ECO:0000256" key="1">
    <source>
        <dbReference type="ARBA" id="ARBA00022679"/>
    </source>
</evidence>
<keyword evidence="3 4" id="KW-0012">Acyltransferase</keyword>
<evidence type="ECO:0000313" key="7">
    <source>
        <dbReference type="Proteomes" id="UP000650224"/>
    </source>
</evidence>
<dbReference type="Gene3D" id="3.40.630.30">
    <property type="match status" value="1"/>
</dbReference>
<dbReference type="PROSITE" id="PS51186">
    <property type="entry name" value="GNAT"/>
    <property type="match status" value="2"/>
</dbReference>
<feature type="binding site" evidence="4">
    <location>
        <position position="268"/>
    </location>
    <ligand>
        <name>1D-myo-inositol 2-(L-cysteinylamino)-2-deoxy-alpha-D-glucopyranoside</name>
        <dbReference type="ChEBI" id="CHEBI:58887"/>
    </ligand>
</feature>
<feature type="binding site" evidence="4">
    <location>
        <begin position="234"/>
        <end position="236"/>
    </location>
    <ligand>
        <name>acetyl-CoA</name>
        <dbReference type="ChEBI" id="CHEBI:57288"/>
        <label>2</label>
    </ligand>
</feature>
<keyword evidence="2 4" id="KW-0677">Repeat</keyword>
<dbReference type="GO" id="GO:0008999">
    <property type="term" value="F:protein-N-terminal-alanine acetyltransferase activity"/>
    <property type="evidence" value="ECO:0007669"/>
    <property type="project" value="TreeGrafter"/>
</dbReference>
<organism evidence="6 7">
    <name type="scientific">Corynebacterium gallinarum</name>
    <dbReference type="NCBI Taxonomy" id="2762214"/>
    <lineage>
        <taxon>Bacteria</taxon>
        <taxon>Bacillati</taxon>
        <taxon>Actinomycetota</taxon>
        <taxon>Actinomycetes</taxon>
        <taxon>Mycobacteriales</taxon>
        <taxon>Corynebacteriaceae</taxon>
        <taxon>Corynebacterium</taxon>
    </lineage>
</organism>
<dbReference type="EMBL" id="JACSPR010000004">
    <property type="protein sequence ID" value="MBD8030006.1"/>
    <property type="molecule type" value="Genomic_DNA"/>
</dbReference>
<comment type="caution">
    <text evidence="4">Lacks conserved residue(s) required for the propagation of feature annotation.</text>
</comment>
<evidence type="ECO:0000259" key="5">
    <source>
        <dbReference type="PROSITE" id="PS51186"/>
    </source>
</evidence>
<feature type="binding site" evidence="4">
    <location>
        <position position="230"/>
    </location>
    <ligand>
        <name>1D-myo-inositol 2-(L-cysteinylamino)-2-deoxy-alpha-D-glucopyranoside</name>
        <dbReference type="ChEBI" id="CHEBI:58887"/>
    </ligand>
</feature>
<feature type="domain" description="N-acetyltransferase" evidence="5">
    <location>
        <begin position="17"/>
        <end position="172"/>
    </location>
</feature>
<dbReference type="InterPro" id="IPR016181">
    <property type="entry name" value="Acyl_CoA_acyltransferase"/>
</dbReference>
<name>A0A8I0HNR5_9CORY</name>
<feature type="binding site" evidence="4">
    <location>
        <position position="183"/>
    </location>
    <ligand>
        <name>1D-myo-inositol 2-(L-cysteinylamino)-2-deoxy-alpha-D-glucopyranoside</name>
        <dbReference type="ChEBI" id="CHEBI:58887"/>
    </ligand>
</feature>
<evidence type="ECO:0000313" key="6">
    <source>
        <dbReference type="EMBL" id="MBD8030006.1"/>
    </source>
</evidence>
<dbReference type="PANTHER" id="PTHR43617:SF31">
    <property type="entry name" value="MYCOTHIOL ACETYLTRANSFERASE"/>
    <property type="match status" value="1"/>
</dbReference>
<dbReference type="Pfam" id="PF00583">
    <property type="entry name" value="Acetyltransf_1"/>
    <property type="match status" value="1"/>
</dbReference>
<evidence type="ECO:0000256" key="3">
    <source>
        <dbReference type="ARBA" id="ARBA00023315"/>
    </source>
</evidence>
<dbReference type="InterPro" id="IPR000182">
    <property type="entry name" value="GNAT_dom"/>
</dbReference>
<dbReference type="Pfam" id="PF13508">
    <property type="entry name" value="Acetyltransf_7"/>
    <property type="match status" value="1"/>
</dbReference>
<comment type="function">
    <text evidence="4">Catalyzes the transfer of acetyl from acetyl-CoA to desacetylmycothiol (Cys-GlcN-Ins) to form mycothiol.</text>
</comment>
<feature type="domain" description="N-acetyltransferase" evidence="5">
    <location>
        <begin position="164"/>
        <end position="296"/>
    </location>
</feature>
<proteinExistence type="inferred from homology"/>
<dbReference type="SUPFAM" id="SSF55729">
    <property type="entry name" value="Acyl-CoA N-acyltransferases (Nat)"/>
    <property type="match status" value="2"/>
</dbReference>
<feature type="binding site" evidence="4">
    <location>
        <begin position="81"/>
        <end position="83"/>
    </location>
    <ligand>
        <name>acetyl-CoA</name>
        <dbReference type="ChEBI" id="CHEBI:57288"/>
        <label>1</label>
    </ligand>
</feature>
<keyword evidence="1 4" id="KW-0808">Transferase</keyword>
<dbReference type="GO" id="GO:0035447">
    <property type="term" value="F:mycothiol synthase activity"/>
    <property type="evidence" value="ECO:0007669"/>
    <property type="project" value="UniProtKB-UniRule"/>
</dbReference>
<reference evidence="6 7" key="1">
    <citation type="submission" date="2020-08" db="EMBL/GenBank/DDBJ databases">
        <title>A Genomic Blueprint of the Chicken Gut Microbiome.</title>
        <authorList>
            <person name="Gilroy R."/>
            <person name="Ravi A."/>
            <person name="Getino M."/>
            <person name="Pursley I."/>
            <person name="Horton D.L."/>
            <person name="Alikhan N.-F."/>
            <person name="Baker D."/>
            <person name="Gharbi K."/>
            <person name="Hall N."/>
            <person name="Watson M."/>
            <person name="Adriaenssens E.M."/>
            <person name="Foster-Nyarko E."/>
            <person name="Jarju S."/>
            <person name="Secka A."/>
            <person name="Antonio M."/>
            <person name="Oren A."/>
            <person name="Chaudhuri R."/>
            <person name="La Ragione R.M."/>
            <person name="Hildebrand F."/>
            <person name="Pallen M.J."/>
        </authorList>
    </citation>
    <scope>NUCLEOTIDE SEQUENCE [LARGE SCALE GENOMIC DNA]</scope>
    <source>
        <strain evidence="6 7">Sa1YVA5</strain>
    </source>
</reference>
<evidence type="ECO:0000256" key="2">
    <source>
        <dbReference type="ARBA" id="ARBA00022737"/>
    </source>
</evidence>
<dbReference type="InterPro" id="IPR017813">
    <property type="entry name" value="Mycothiol_AcTrfase"/>
</dbReference>
<sequence length="296" mass="32663">MATLGPMNTSITTTHLYNHRDLREQALIMLKEVRAIDGVEALSEQFVRGLAEPGLGHTHYTVSVDGRIVGLAATDGETSELAVHPAHRRQGIGRELIDALPTNGVWAHGDIPPAQALASSLGLNKTRELLVMAIDGDALREAAVYDNPAGITNSSFKTAPGTRDEVEEKWLKANNEAFHWHPEQGGWDRNRLTRAQSASWFKESDVLFLWEGDELVGFHWVKKHSDELQEIYVVGLAEAYRGKGLGDPLVRLGLRHMANGGARRVILYVEADNDSAVAAYEKLGFTVAERHVVYEK</sequence>
<feature type="binding site" evidence="4">
    <location>
        <position position="44"/>
    </location>
    <ligand>
        <name>1D-myo-inositol 2-(L-cysteinylamino)-2-deoxy-alpha-D-glucopyranoside</name>
        <dbReference type="ChEBI" id="CHEBI:58887"/>
    </ligand>
</feature>
<dbReference type="GO" id="GO:0010125">
    <property type="term" value="P:mycothiol biosynthetic process"/>
    <property type="evidence" value="ECO:0007669"/>
    <property type="project" value="UniProtKB-UniRule"/>
</dbReference>
<accession>A0A8I0HNR5</accession>
<comment type="subunit">
    <text evidence="4">Monomer.</text>
</comment>
<dbReference type="RefSeq" id="WP_191733239.1">
    <property type="nucleotide sequence ID" value="NZ_JACSPR010000004.1"/>
</dbReference>
<dbReference type="Proteomes" id="UP000650224">
    <property type="component" value="Unassembled WGS sequence"/>
</dbReference>
<dbReference type="AlphaFoldDB" id="A0A8I0HNR5"/>
<dbReference type="HAMAP" id="MF_01698">
    <property type="entry name" value="MshD"/>
    <property type="match status" value="1"/>
</dbReference>
<dbReference type="CDD" id="cd04301">
    <property type="entry name" value="NAT_SF"/>
    <property type="match status" value="2"/>
</dbReference>
<dbReference type="EC" id="2.3.1.189" evidence="4"/>
<dbReference type="NCBIfam" id="TIGR03448">
    <property type="entry name" value="mycothiol_MshD"/>
    <property type="match status" value="1"/>
</dbReference>
<evidence type="ECO:0000256" key="4">
    <source>
        <dbReference type="HAMAP-Rule" id="MF_01698"/>
    </source>
</evidence>
<dbReference type="PIRSF" id="PIRSF021524">
    <property type="entry name" value="MSH_acetyltransferase"/>
    <property type="match status" value="1"/>
</dbReference>
<feature type="binding site" evidence="4">
    <location>
        <position position="222"/>
    </location>
    <ligand>
        <name>1D-myo-inositol 2-(L-cysteinylamino)-2-deoxy-alpha-D-glucopyranoside</name>
        <dbReference type="ChEBI" id="CHEBI:58887"/>
    </ligand>
</feature>
<dbReference type="PANTHER" id="PTHR43617">
    <property type="entry name" value="L-AMINO ACID N-ACETYLTRANSFERASE"/>
    <property type="match status" value="1"/>
</dbReference>
<feature type="binding site" evidence="4">
    <location>
        <begin position="241"/>
        <end position="247"/>
    </location>
    <ligand>
        <name>acetyl-CoA</name>
        <dbReference type="ChEBI" id="CHEBI:57288"/>
        <label>2</label>
    </ligand>
</feature>